<sequence length="246" mass="27503">METIKINTSQHIEIDYPVAGLGERVAAYLIDFGMFLIIYFFALIALAITGLENSLNNSTMVILIVIFGICYVFYDLLCEVAFNGQSLGKKLLKIKVVSLDGGQASIGQYFMRWVFRIVDFSLTANLLGFISVAVSDKKQRIGDIVAGTTLIKTTPATKMQHIAFHPVEDEEYTATFENVTILNDRDIELIHEVVQTYYITRNAQLIYQMAAKVSGHLGATIPEGMNEMQFLKTISADYIYLTSRAV</sequence>
<gene>
    <name evidence="7" type="ORF">DPV69_13305</name>
</gene>
<dbReference type="Proteomes" id="UP000284120">
    <property type="component" value="Unassembled WGS sequence"/>
</dbReference>
<dbReference type="PANTHER" id="PTHR38480:SF1">
    <property type="entry name" value="SLR0254 PROTEIN"/>
    <property type="match status" value="1"/>
</dbReference>
<evidence type="ECO:0000313" key="8">
    <source>
        <dbReference type="Proteomes" id="UP000284120"/>
    </source>
</evidence>
<dbReference type="Pfam" id="PF06271">
    <property type="entry name" value="RDD"/>
    <property type="match status" value="1"/>
</dbReference>
<comment type="caution">
    <text evidence="7">The sequence shown here is derived from an EMBL/GenBank/DDBJ whole genome shotgun (WGS) entry which is preliminary data.</text>
</comment>
<keyword evidence="8" id="KW-1185">Reference proteome</keyword>
<evidence type="ECO:0000256" key="4">
    <source>
        <dbReference type="ARBA" id="ARBA00023136"/>
    </source>
</evidence>
<dbReference type="PANTHER" id="PTHR38480">
    <property type="entry name" value="SLR0254 PROTEIN"/>
    <property type="match status" value="1"/>
</dbReference>
<keyword evidence="4 5" id="KW-0472">Membrane</keyword>
<accession>A0A3S3SQU1</accession>
<proteinExistence type="predicted"/>
<name>A0A3S3SQU1_9SPHI</name>
<protein>
    <submittedName>
        <fullName evidence="7">RDD family protein</fullName>
    </submittedName>
</protein>
<dbReference type="AlphaFoldDB" id="A0A3S3SQU1"/>
<evidence type="ECO:0000259" key="6">
    <source>
        <dbReference type="Pfam" id="PF06271"/>
    </source>
</evidence>
<evidence type="ECO:0000256" key="5">
    <source>
        <dbReference type="SAM" id="Phobius"/>
    </source>
</evidence>
<dbReference type="EMBL" id="SAYW01000004">
    <property type="protein sequence ID" value="RWU06263.1"/>
    <property type="molecule type" value="Genomic_DNA"/>
</dbReference>
<evidence type="ECO:0000313" key="7">
    <source>
        <dbReference type="EMBL" id="RWU06263.1"/>
    </source>
</evidence>
<evidence type="ECO:0000256" key="1">
    <source>
        <dbReference type="ARBA" id="ARBA00004141"/>
    </source>
</evidence>
<feature type="transmembrane region" description="Helical" evidence="5">
    <location>
        <begin position="60"/>
        <end position="82"/>
    </location>
</feature>
<feature type="transmembrane region" description="Helical" evidence="5">
    <location>
        <begin position="25"/>
        <end position="48"/>
    </location>
</feature>
<evidence type="ECO:0000256" key="3">
    <source>
        <dbReference type="ARBA" id="ARBA00022989"/>
    </source>
</evidence>
<keyword evidence="2 5" id="KW-0812">Transmembrane</keyword>
<reference evidence="7 8" key="1">
    <citation type="submission" date="2018-06" db="EMBL/GenBank/DDBJ databases">
        <title>Pedobacter endophyticus sp. nov., an endophytic bacterium isolated from a leaf of Triticum aestivum.</title>
        <authorList>
            <person name="Zhang L."/>
        </authorList>
    </citation>
    <scope>NUCLEOTIDE SEQUENCE [LARGE SCALE GENOMIC DNA]</scope>
    <source>
        <strain evidence="7 8">CM134L-2</strain>
    </source>
</reference>
<feature type="transmembrane region" description="Helical" evidence="5">
    <location>
        <begin position="113"/>
        <end position="134"/>
    </location>
</feature>
<keyword evidence="3 5" id="KW-1133">Transmembrane helix</keyword>
<organism evidence="7 8">
    <name type="scientific">Pedobacter chitinilyticus</name>
    <dbReference type="NCBI Taxonomy" id="2233776"/>
    <lineage>
        <taxon>Bacteria</taxon>
        <taxon>Pseudomonadati</taxon>
        <taxon>Bacteroidota</taxon>
        <taxon>Sphingobacteriia</taxon>
        <taxon>Sphingobacteriales</taxon>
        <taxon>Sphingobacteriaceae</taxon>
        <taxon>Pedobacter</taxon>
    </lineage>
</organism>
<feature type="domain" description="RDD" evidence="6">
    <location>
        <begin position="18"/>
        <end position="147"/>
    </location>
</feature>
<evidence type="ECO:0000256" key="2">
    <source>
        <dbReference type="ARBA" id="ARBA00022692"/>
    </source>
</evidence>
<comment type="subcellular location">
    <subcellularLocation>
        <location evidence="1">Membrane</location>
        <topology evidence="1">Multi-pass membrane protein</topology>
    </subcellularLocation>
</comment>
<dbReference type="InterPro" id="IPR010432">
    <property type="entry name" value="RDD"/>
</dbReference>
<dbReference type="OrthoDB" id="9814143at2"/>
<dbReference type="RefSeq" id="WP_113647876.1">
    <property type="nucleotide sequence ID" value="NZ_QMHN01000004.1"/>
</dbReference>
<dbReference type="GO" id="GO:0016020">
    <property type="term" value="C:membrane"/>
    <property type="evidence" value="ECO:0007669"/>
    <property type="project" value="UniProtKB-SubCell"/>
</dbReference>